<keyword evidence="10" id="KW-0735">Signal-anchor</keyword>
<dbReference type="Pfam" id="PF00535">
    <property type="entry name" value="Glycos_transf_2"/>
    <property type="match status" value="1"/>
</dbReference>
<keyword evidence="5 16" id="KW-0328">Glycosyltransferase</keyword>
<keyword evidence="15 16" id="KW-0464">Manganese</keyword>
<keyword evidence="14 16" id="KW-1015">Disulfide bond</keyword>
<comment type="cofactor">
    <cofactor evidence="1 16">
        <name>Mn(2+)</name>
        <dbReference type="ChEBI" id="CHEBI:29035"/>
    </cofactor>
</comment>
<organism evidence="18 19">
    <name type="scientific">Blomia tropicalis</name>
    <name type="common">Mite</name>
    <dbReference type="NCBI Taxonomy" id="40697"/>
    <lineage>
        <taxon>Eukaryota</taxon>
        <taxon>Metazoa</taxon>
        <taxon>Ecdysozoa</taxon>
        <taxon>Arthropoda</taxon>
        <taxon>Chelicerata</taxon>
        <taxon>Arachnida</taxon>
        <taxon>Acari</taxon>
        <taxon>Acariformes</taxon>
        <taxon>Sarcoptiformes</taxon>
        <taxon>Astigmata</taxon>
        <taxon>Glycyphagoidea</taxon>
        <taxon>Echimyopodidae</taxon>
        <taxon>Blomia</taxon>
    </lineage>
</organism>
<comment type="subcellular location">
    <subcellularLocation>
        <location evidence="2 16">Golgi apparatus membrane</location>
        <topology evidence="2 16">Single-pass type II membrane protein</topology>
    </subcellularLocation>
</comment>
<dbReference type="InterPro" id="IPR000772">
    <property type="entry name" value="Ricin_B_lectin"/>
</dbReference>
<evidence type="ECO:0000256" key="3">
    <source>
        <dbReference type="ARBA" id="ARBA00004922"/>
    </source>
</evidence>
<comment type="caution">
    <text evidence="18">The sequence shown here is derived from an EMBL/GenBank/DDBJ whole genome shotgun (WGS) entry which is preliminary data.</text>
</comment>
<accession>A0A9Q0MFB0</accession>
<keyword evidence="19" id="KW-1185">Reference proteome</keyword>
<proteinExistence type="inferred from homology"/>
<dbReference type="SUPFAM" id="SSF50370">
    <property type="entry name" value="Ricin B-like lectins"/>
    <property type="match status" value="1"/>
</dbReference>
<dbReference type="GO" id="GO:0000139">
    <property type="term" value="C:Golgi membrane"/>
    <property type="evidence" value="ECO:0007669"/>
    <property type="project" value="UniProtKB-SubCell"/>
</dbReference>
<reference evidence="18" key="1">
    <citation type="submission" date="2022-12" db="EMBL/GenBank/DDBJ databases">
        <title>Genome assemblies of Blomia tropicalis.</title>
        <authorList>
            <person name="Cui Y."/>
        </authorList>
    </citation>
    <scope>NUCLEOTIDE SEQUENCE</scope>
    <source>
        <tissue evidence="18">Adult mites</tissue>
    </source>
</reference>
<evidence type="ECO:0000256" key="7">
    <source>
        <dbReference type="ARBA" id="ARBA00022692"/>
    </source>
</evidence>
<dbReference type="Gene3D" id="2.80.10.50">
    <property type="match status" value="1"/>
</dbReference>
<evidence type="ECO:0000256" key="12">
    <source>
        <dbReference type="ARBA" id="ARBA00023034"/>
    </source>
</evidence>
<dbReference type="PROSITE" id="PS50231">
    <property type="entry name" value="RICIN_B_LECTIN"/>
    <property type="match status" value="1"/>
</dbReference>
<keyword evidence="11" id="KW-1133">Transmembrane helix</keyword>
<dbReference type="GO" id="GO:0046872">
    <property type="term" value="F:metal ion binding"/>
    <property type="evidence" value="ECO:0007669"/>
    <property type="project" value="UniProtKB-KW"/>
</dbReference>
<gene>
    <name evidence="18" type="ORF">RDWZM_002583</name>
</gene>
<dbReference type="FunFam" id="3.90.550.10:FF:000021">
    <property type="entry name" value="Polypeptide N-acetylgalactosaminyltransferase"/>
    <property type="match status" value="1"/>
</dbReference>
<evidence type="ECO:0000256" key="5">
    <source>
        <dbReference type="ARBA" id="ARBA00022676"/>
    </source>
</evidence>
<dbReference type="InterPro" id="IPR001173">
    <property type="entry name" value="Glyco_trans_2-like"/>
</dbReference>
<dbReference type="GO" id="GO:0004653">
    <property type="term" value="F:polypeptide N-acetylgalactosaminyltransferase activity"/>
    <property type="evidence" value="ECO:0007669"/>
    <property type="project" value="UniProtKB-ARBA"/>
</dbReference>
<keyword evidence="7" id="KW-0812">Transmembrane</keyword>
<evidence type="ECO:0000256" key="8">
    <source>
        <dbReference type="ARBA" id="ARBA00022723"/>
    </source>
</evidence>
<dbReference type="Proteomes" id="UP001142055">
    <property type="component" value="Chromosome 1"/>
</dbReference>
<sequence>MPSYLPNVLRPANPSIVIECARTHKQVLCDHLFRESSNGQKEYVDKHGVHIIVGQYMGNGFPWNPQPNLTKDVLNENHYSPMKTFGENGSPVYVPSKDRSKAKELFFVNRFNLMASDMISVNRSLPDPRKAACRMKRYNLDLLPDTSIIVVFHNEAWSTLLRTVHSVLNRSPSQLLREIILVDDASDRLFLAKDLEEYVDNLSKSSNIPINIIRSKKRIGLIRARILGAEKALGKVLTFLDAHCETTIGWLEPLLQRISIDHKIVVCPVIDIINDQTFAYSRSFDSHWGAINWELNFRWFSVGHRELKRMRLRNYDQTSTYPSPIMAGGLFSIWKKYFFDMGTYDSHLEIWGGENIEMSLRIWQCGGRVEIAPCSHVAHLFRSSSPYNFGNKQVGDVLYANLIRVAEVWLDQWKFFFYKLNPVAASIRKENGTEILSNIEQRIKLRETLKCKTFGWFLENVWPENFFPFKDRRFVQIQSMHNHECLQRPSNGPNPTGKVITTKCALDIYGPQGFVIPVVNKPGFIMTDESVCLDVNSADEHSPVLLIACSEFDRQKWTIHPKTNFIVHQKSKLCLTLGKRGSSLLLIKCRPDHNRQRWNIRDNQWSP</sequence>
<evidence type="ECO:0000256" key="9">
    <source>
        <dbReference type="ARBA" id="ARBA00022734"/>
    </source>
</evidence>
<dbReference type="GO" id="GO:0030246">
    <property type="term" value="F:carbohydrate binding"/>
    <property type="evidence" value="ECO:0007669"/>
    <property type="project" value="UniProtKB-KW"/>
</dbReference>
<keyword evidence="6 16" id="KW-0808">Transferase</keyword>
<name>A0A9Q0MFB0_BLOTA</name>
<evidence type="ECO:0000256" key="10">
    <source>
        <dbReference type="ARBA" id="ARBA00022968"/>
    </source>
</evidence>
<dbReference type="PANTHER" id="PTHR11675">
    <property type="entry name" value="N-ACETYLGALACTOSAMINYLTRANSFERASE"/>
    <property type="match status" value="1"/>
</dbReference>
<dbReference type="AlphaFoldDB" id="A0A9Q0MFB0"/>
<dbReference type="InterPro" id="IPR045885">
    <property type="entry name" value="GalNAc-T"/>
</dbReference>
<dbReference type="InterPro" id="IPR029044">
    <property type="entry name" value="Nucleotide-diphossugar_trans"/>
</dbReference>
<comment type="similarity">
    <text evidence="4 16">Belongs to the glycosyltransferase 2 family. GalNAc-T subfamily.</text>
</comment>
<dbReference type="CDD" id="cd02510">
    <property type="entry name" value="pp-GalNAc-T"/>
    <property type="match status" value="1"/>
</dbReference>
<protein>
    <recommendedName>
        <fullName evidence="16">Polypeptide N-acetylgalactosaminyltransferase</fullName>
        <ecNumber evidence="16">2.4.1.-</ecNumber>
    </recommendedName>
    <alternativeName>
        <fullName evidence="16">Protein-UDP acetylgalactosaminyltransferase</fullName>
    </alternativeName>
</protein>
<dbReference type="SUPFAM" id="SSF53448">
    <property type="entry name" value="Nucleotide-diphospho-sugar transferases"/>
    <property type="match status" value="1"/>
</dbReference>
<evidence type="ECO:0000256" key="15">
    <source>
        <dbReference type="ARBA" id="ARBA00023211"/>
    </source>
</evidence>
<dbReference type="GO" id="GO:0006493">
    <property type="term" value="P:protein O-linked glycosylation"/>
    <property type="evidence" value="ECO:0007669"/>
    <property type="project" value="TreeGrafter"/>
</dbReference>
<evidence type="ECO:0000313" key="18">
    <source>
        <dbReference type="EMBL" id="KAJ6224038.1"/>
    </source>
</evidence>
<evidence type="ECO:0000313" key="19">
    <source>
        <dbReference type="Proteomes" id="UP001142055"/>
    </source>
</evidence>
<evidence type="ECO:0000256" key="11">
    <source>
        <dbReference type="ARBA" id="ARBA00022989"/>
    </source>
</evidence>
<keyword evidence="8" id="KW-0479">Metal-binding</keyword>
<dbReference type="EMBL" id="JAPWDV010000001">
    <property type="protein sequence ID" value="KAJ6224038.1"/>
    <property type="molecule type" value="Genomic_DNA"/>
</dbReference>
<keyword evidence="12 16" id="KW-0333">Golgi apparatus</keyword>
<evidence type="ECO:0000256" key="13">
    <source>
        <dbReference type="ARBA" id="ARBA00023136"/>
    </source>
</evidence>
<keyword evidence="9 16" id="KW-0430">Lectin</keyword>
<evidence type="ECO:0000256" key="4">
    <source>
        <dbReference type="ARBA" id="ARBA00005680"/>
    </source>
</evidence>
<dbReference type="EC" id="2.4.1.-" evidence="16"/>
<dbReference type="OMA" id="LWTYDMD"/>
<dbReference type="Pfam" id="PF00652">
    <property type="entry name" value="Ricin_B_lectin"/>
    <property type="match status" value="1"/>
</dbReference>
<dbReference type="Gene3D" id="3.90.550.10">
    <property type="entry name" value="Spore Coat Polysaccharide Biosynthesis Protein SpsA, Chain A"/>
    <property type="match status" value="1"/>
</dbReference>
<comment type="pathway">
    <text evidence="3 16">Protein modification; protein glycosylation.</text>
</comment>
<dbReference type="PANTHER" id="PTHR11675:SF118">
    <property type="entry name" value="POLYPEPTIDE N-ACETYLGALACTOSAMINYLTRANSFERASE 3"/>
    <property type="match status" value="1"/>
</dbReference>
<dbReference type="SMART" id="SM00458">
    <property type="entry name" value="RICIN"/>
    <property type="match status" value="1"/>
</dbReference>
<evidence type="ECO:0000256" key="1">
    <source>
        <dbReference type="ARBA" id="ARBA00001936"/>
    </source>
</evidence>
<evidence type="ECO:0000256" key="6">
    <source>
        <dbReference type="ARBA" id="ARBA00022679"/>
    </source>
</evidence>
<evidence type="ECO:0000256" key="2">
    <source>
        <dbReference type="ARBA" id="ARBA00004323"/>
    </source>
</evidence>
<dbReference type="InterPro" id="IPR035992">
    <property type="entry name" value="Ricin_B-like_lectins"/>
</dbReference>
<feature type="domain" description="Ricin B lectin" evidence="17">
    <location>
        <begin position="472"/>
        <end position="601"/>
    </location>
</feature>
<keyword evidence="13" id="KW-0472">Membrane</keyword>
<evidence type="ECO:0000256" key="16">
    <source>
        <dbReference type="RuleBase" id="RU361242"/>
    </source>
</evidence>
<evidence type="ECO:0000259" key="17">
    <source>
        <dbReference type="SMART" id="SM00458"/>
    </source>
</evidence>
<evidence type="ECO:0000256" key="14">
    <source>
        <dbReference type="ARBA" id="ARBA00023157"/>
    </source>
</evidence>